<evidence type="ECO:0000313" key="2">
    <source>
        <dbReference type="Proteomes" id="UP000054359"/>
    </source>
</evidence>
<dbReference type="Proteomes" id="UP000054359">
    <property type="component" value="Unassembled WGS sequence"/>
</dbReference>
<name>A0A087UT77_STEMI</name>
<protein>
    <submittedName>
        <fullName evidence="1">Uncharacterized protein</fullName>
    </submittedName>
</protein>
<dbReference type="AlphaFoldDB" id="A0A087UT77"/>
<keyword evidence="2" id="KW-1185">Reference proteome</keyword>
<reference evidence="1 2" key="1">
    <citation type="submission" date="2013-11" db="EMBL/GenBank/DDBJ databases">
        <title>Genome sequencing of Stegodyphus mimosarum.</title>
        <authorList>
            <person name="Bechsgaard J."/>
        </authorList>
    </citation>
    <scope>NUCLEOTIDE SEQUENCE [LARGE SCALE GENOMIC DNA]</scope>
</reference>
<feature type="non-terminal residue" evidence="1">
    <location>
        <position position="61"/>
    </location>
</feature>
<sequence>MCFGRMPAKVALETVELYLAYKEFRLSSIRFFFSIFFLSPTPNHLASYTRLGTMPRHAPPS</sequence>
<organism evidence="1 2">
    <name type="scientific">Stegodyphus mimosarum</name>
    <name type="common">African social velvet spider</name>
    <dbReference type="NCBI Taxonomy" id="407821"/>
    <lineage>
        <taxon>Eukaryota</taxon>
        <taxon>Metazoa</taxon>
        <taxon>Ecdysozoa</taxon>
        <taxon>Arthropoda</taxon>
        <taxon>Chelicerata</taxon>
        <taxon>Arachnida</taxon>
        <taxon>Araneae</taxon>
        <taxon>Araneomorphae</taxon>
        <taxon>Entelegynae</taxon>
        <taxon>Eresoidea</taxon>
        <taxon>Eresidae</taxon>
        <taxon>Stegodyphus</taxon>
    </lineage>
</organism>
<dbReference type="EMBL" id="KK121479">
    <property type="protein sequence ID" value="KFM80566.1"/>
    <property type="molecule type" value="Genomic_DNA"/>
</dbReference>
<proteinExistence type="predicted"/>
<gene>
    <name evidence="1" type="ORF">X975_01284</name>
</gene>
<evidence type="ECO:0000313" key="1">
    <source>
        <dbReference type="EMBL" id="KFM80566.1"/>
    </source>
</evidence>
<accession>A0A087UT77</accession>